<dbReference type="InterPro" id="IPR015424">
    <property type="entry name" value="PyrdxlP-dep_Trfase"/>
</dbReference>
<evidence type="ECO:0000313" key="8">
    <source>
        <dbReference type="Proteomes" id="UP001295794"/>
    </source>
</evidence>
<evidence type="ECO:0000256" key="1">
    <source>
        <dbReference type="ARBA" id="ARBA00001933"/>
    </source>
</evidence>
<evidence type="ECO:0000313" key="7">
    <source>
        <dbReference type="EMBL" id="CAK5262173.1"/>
    </source>
</evidence>
<sequence length="526" mass="57156">MMRSPVSRFKLDCLLATLRPQLQPQLNCSAYPITMSLNMLADFAASVDLDVGSISPLPSAEAILRAERSLPSSLPSQGLGLDLIRKHLLEDIAPALNRESVNPNYYGFVTGGTTDAALYADWLVSAFDQNVQTFAPTESIAGNVEDAALRMLQQLLDIDASIFTGRTFTSGATASNTLGLALGREYSVQISGMRFSASATQASIAQQGLIPACLRAGVQRIRVLSSMPHSSLAKAASIVGLGTDNVILLPLSEAEPWRLDLNALEQHLSKRGIASIISVSAGEVNAGAFATTRDDMEKIRALADEYGAWVHVDAAFGLQARLLSKPQYASIMAGVAALDLADSITGDAHKLLNVPYDCGFFFTRHLGIQKQVFQNGSALPPDLSEAVPSAHNLGIENSRRLRALPVYATLVAYGRDWYRDLLERQISLARKVAEYISQSSDYELLPRHTSAANIYIIVLFRARASDLNSHLVQRLNSAGTIYVTGTQWENRPATRIAISTWRVDLDRDSALIIKELEAIVRPKYSV</sequence>
<dbReference type="PANTHER" id="PTHR11999:SF165">
    <property type="entry name" value="DECARBOXYLASE, PUTATIVE (AFU_ORTHOLOGUE AFUA_2G04980)-RELATED"/>
    <property type="match status" value="1"/>
</dbReference>
<evidence type="ECO:0000256" key="5">
    <source>
        <dbReference type="PIRSR" id="PIRSR602129-50"/>
    </source>
</evidence>
<dbReference type="GO" id="GO:0016831">
    <property type="term" value="F:carboxy-lyase activity"/>
    <property type="evidence" value="ECO:0007669"/>
    <property type="project" value="TreeGrafter"/>
</dbReference>
<organism evidence="7 8">
    <name type="scientific">Mycena citricolor</name>
    <dbReference type="NCBI Taxonomy" id="2018698"/>
    <lineage>
        <taxon>Eukaryota</taxon>
        <taxon>Fungi</taxon>
        <taxon>Dikarya</taxon>
        <taxon>Basidiomycota</taxon>
        <taxon>Agaricomycotina</taxon>
        <taxon>Agaricomycetes</taxon>
        <taxon>Agaricomycetidae</taxon>
        <taxon>Agaricales</taxon>
        <taxon>Marasmiineae</taxon>
        <taxon>Mycenaceae</taxon>
        <taxon>Mycena</taxon>
    </lineage>
</organism>
<dbReference type="InterPro" id="IPR015421">
    <property type="entry name" value="PyrdxlP-dep_Trfase_major"/>
</dbReference>
<keyword evidence="3 5" id="KW-0663">Pyridoxal phosphate</keyword>
<comment type="caution">
    <text evidence="7">The sequence shown here is derived from an EMBL/GenBank/DDBJ whole genome shotgun (WGS) entry which is preliminary data.</text>
</comment>
<feature type="modified residue" description="N6-(pyridoxal phosphate)lysine" evidence="5">
    <location>
        <position position="350"/>
    </location>
</feature>
<dbReference type="GO" id="GO:0030170">
    <property type="term" value="F:pyridoxal phosphate binding"/>
    <property type="evidence" value="ECO:0007669"/>
    <property type="project" value="InterPro"/>
</dbReference>
<comment type="similarity">
    <text evidence="2 6">Belongs to the group II decarboxylase family.</text>
</comment>
<dbReference type="AlphaFoldDB" id="A0AAD2GTJ3"/>
<dbReference type="InterPro" id="IPR002129">
    <property type="entry name" value="PyrdxlP-dep_de-COase"/>
</dbReference>
<dbReference type="Pfam" id="PF00282">
    <property type="entry name" value="Pyridoxal_deC"/>
    <property type="match status" value="1"/>
</dbReference>
<dbReference type="InterPro" id="IPR015422">
    <property type="entry name" value="PyrdxlP-dep_Trfase_small"/>
</dbReference>
<reference evidence="7" key="1">
    <citation type="submission" date="2023-11" db="EMBL/GenBank/DDBJ databases">
        <authorList>
            <person name="De Vega J J."/>
            <person name="De Vega J J."/>
        </authorList>
    </citation>
    <scope>NUCLEOTIDE SEQUENCE</scope>
</reference>
<evidence type="ECO:0000256" key="4">
    <source>
        <dbReference type="ARBA" id="ARBA00023239"/>
    </source>
</evidence>
<gene>
    <name evidence="7" type="ORF">MYCIT1_LOCUS676</name>
</gene>
<dbReference type="GO" id="GO:0005737">
    <property type="term" value="C:cytoplasm"/>
    <property type="evidence" value="ECO:0007669"/>
    <property type="project" value="TreeGrafter"/>
</dbReference>
<dbReference type="InterPro" id="IPR010977">
    <property type="entry name" value="Aromatic_deC"/>
</dbReference>
<keyword evidence="8" id="KW-1185">Reference proteome</keyword>
<protein>
    <recommendedName>
        <fullName evidence="9">Pyridoxal-dependent decarboxylase</fullName>
    </recommendedName>
</protein>
<dbReference type="Proteomes" id="UP001295794">
    <property type="component" value="Unassembled WGS sequence"/>
</dbReference>
<dbReference type="EMBL" id="CAVNYO010000011">
    <property type="protein sequence ID" value="CAK5262173.1"/>
    <property type="molecule type" value="Genomic_DNA"/>
</dbReference>
<dbReference type="Gene3D" id="3.90.1150.10">
    <property type="entry name" value="Aspartate Aminotransferase, domain 1"/>
    <property type="match status" value="1"/>
</dbReference>
<evidence type="ECO:0008006" key="9">
    <source>
        <dbReference type="Google" id="ProtNLM"/>
    </source>
</evidence>
<proteinExistence type="inferred from homology"/>
<evidence type="ECO:0000256" key="2">
    <source>
        <dbReference type="ARBA" id="ARBA00009533"/>
    </source>
</evidence>
<comment type="cofactor">
    <cofactor evidence="1 5 6">
        <name>pyridoxal 5'-phosphate</name>
        <dbReference type="ChEBI" id="CHEBI:597326"/>
    </cofactor>
</comment>
<dbReference type="Gene3D" id="3.40.640.10">
    <property type="entry name" value="Type I PLP-dependent aspartate aminotransferase-like (Major domain)"/>
    <property type="match status" value="1"/>
</dbReference>
<dbReference type="GO" id="GO:0019752">
    <property type="term" value="P:carboxylic acid metabolic process"/>
    <property type="evidence" value="ECO:0007669"/>
    <property type="project" value="InterPro"/>
</dbReference>
<keyword evidence="4 6" id="KW-0456">Lyase</keyword>
<evidence type="ECO:0000256" key="3">
    <source>
        <dbReference type="ARBA" id="ARBA00022898"/>
    </source>
</evidence>
<evidence type="ECO:0000256" key="6">
    <source>
        <dbReference type="RuleBase" id="RU000382"/>
    </source>
</evidence>
<dbReference type="SUPFAM" id="SSF53383">
    <property type="entry name" value="PLP-dependent transferases"/>
    <property type="match status" value="1"/>
</dbReference>
<accession>A0AAD2GTJ3</accession>
<name>A0AAD2GTJ3_9AGAR</name>
<dbReference type="PANTHER" id="PTHR11999">
    <property type="entry name" value="GROUP II PYRIDOXAL-5-PHOSPHATE DECARBOXYLASE"/>
    <property type="match status" value="1"/>
</dbReference>